<evidence type="ECO:0000313" key="1">
    <source>
        <dbReference type="EMBL" id="MDR6411388.1"/>
    </source>
</evidence>
<protein>
    <submittedName>
        <fullName evidence="1">Uncharacterized protein</fullName>
    </submittedName>
</protein>
<evidence type="ECO:0000313" key="2">
    <source>
        <dbReference type="Proteomes" id="UP001264340"/>
    </source>
</evidence>
<keyword evidence="2" id="KW-1185">Reference proteome</keyword>
<sequence length="48" mass="5354">MIARRFGLSPMVVDEWFALPAKSINRLVQSGIDRRLTESVEAHDAQAA</sequence>
<dbReference type="EMBL" id="JAVDRP010000010">
    <property type="protein sequence ID" value="MDR6411388.1"/>
    <property type="molecule type" value="Genomic_DNA"/>
</dbReference>
<organism evidence="1 2">
    <name type="scientific">Paraburkholderia terricola</name>
    <dbReference type="NCBI Taxonomy" id="169427"/>
    <lineage>
        <taxon>Bacteria</taxon>
        <taxon>Pseudomonadati</taxon>
        <taxon>Pseudomonadota</taxon>
        <taxon>Betaproteobacteria</taxon>
        <taxon>Burkholderiales</taxon>
        <taxon>Burkholderiaceae</taxon>
        <taxon>Paraburkholderia</taxon>
    </lineage>
</organism>
<comment type="caution">
    <text evidence="1">The sequence shown here is derived from an EMBL/GenBank/DDBJ whole genome shotgun (WGS) entry which is preliminary data.</text>
</comment>
<reference evidence="1 2" key="1">
    <citation type="submission" date="2023-07" db="EMBL/GenBank/DDBJ databases">
        <title>Sorghum-associated microbial communities from plants grown in Nebraska, USA.</title>
        <authorList>
            <person name="Schachtman D."/>
        </authorList>
    </citation>
    <scope>NUCLEOTIDE SEQUENCE [LARGE SCALE GENOMIC DNA]</scope>
    <source>
        <strain evidence="1 2">DS1316</strain>
    </source>
</reference>
<proteinExistence type="predicted"/>
<gene>
    <name evidence="1" type="ORF">J2804_004816</name>
</gene>
<dbReference type="RefSeq" id="WP_310124518.1">
    <property type="nucleotide sequence ID" value="NZ_JAVDQV010000011.1"/>
</dbReference>
<dbReference type="Proteomes" id="UP001264340">
    <property type="component" value="Unassembled WGS sequence"/>
</dbReference>
<accession>A0ABU1LXB2</accession>
<name>A0ABU1LXB2_9BURK</name>